<evidence type="ECO:0000313" key="1">
    <source>
        <dbReference type="EMBL" id="MBA0085480.1"/>
    </source>
</evidence>
<dbReference type="Pfam" id="PF08002">
    <property type="entry name" value="DUF1697"/>
    <property type="match status" value="1"/>
</dbReference>
<dbReference type="InterPro" id="IPR012545">
    <property type="entry name" value="DUF1697"/>
</dbReference>
<reference evidence="1" key="1">
    <citation type="submission" date="2020-06" db="EMBL/GenBank/DDBJ databases">
        <title>Legume-microbial interactions unlock mineral nutrients during tropical forest succession.</title>
        <authorList>
            <person name="Epihov D.Z."/>
        </authorList>
    </citation>
    <scope>NUCLEOTIDE SEQUENCE [LARGE SCALE GENOMIC DNA]</scope>
    <source>
        <strain evidence="1">Pan2503</strain>
    </source>
</reference>
<proteinExistence type="predicted"/>
<dbReference type="Gene3D" id="3.30.70.1280">
    <property type="entry name" value="SP0830-like domains"/>
    <property type="match status" value="1"/>
</dbReference>
<name>A0A7V8NQR7_9BACT</name>
<gene>
    <name evidence="1" type="ORF">HRJ53_10825</name>
</gene>
<organism evidence="1 2">
    <name type="scientific">Candidatus Acidiferrum panamense</name>
    <dbReference type="NCBI Taxonomy" id="2741543"/>
    <lineage>
        <taxon>Bacteria</taxon>
        <taxon>Pseudomonadati</taxon>
        <taxon>Acidobacteriota</taxon>
        <taxon>Terriglobia</taxon>
        <taxon>Candidatus Acidiferrales</taxon>
        <taxon>Candidatus Acidiferrum</taxon>
    </lineage>
</organism>
<accession>A0A7V8NQR7</accession>
<dbReference type="SUPFAM" id="SSF160379">
    <property type="entry name" value="SP0830-like"/>
    <property type="match status" value="1"/>
</dbReference>
<protein>
    <submittedName>
        <fullName evidence="1">DUF1697 domain-containing protein</fullName>
    </submittedName>
</protein>
<dbReference type="Proteomes" id="UP000567293">
    <property type="component" value="Unassembled WGS sequence"/>
</dbReference>
<keyword evidence="2" id="KW-1185">Reference proteome</keyword>
<dbReference type="AlphaFoldDB" id="A0A7V8NQR7"/>
<dbReference type="EMBL" id="JACDQQ010001047">
    <property type="protein sequence ID" value="MBA0085480.1"/>
    <property type="molecule type" value="Genomic_DNA"/>
</dbReference>
<evidence type="ECO:0000313" key="2">
    <source>
        <dbReference type="Proteomes" id="UP000567293"/>
    </source>
</evidence>
<sequence length="179" mass="19785">MALVVFLRGVNVGGHKTFRPSVLARDLSDYDVVNVGAAGTFVVRKPGSRVRLRTALLRRLPFKAEVVLCDGRDLMRLETENPFGSEAPPSDVVRFVSILSKTAAVRAPLPVTFPPHGEWLVRVIAVEGQFVFGMYRRHMKTIGYLGQIDELCGVAATTRNWNTINAILRILKGQVSKGR</sequence>
<comment type="caution">
    <text evidence="1">The sequence shown here is derived from an EMBL/GenBank/DDBJ whole genome shotgun (WGS) entry which is preliminary data.</text>
</comment>